<keyword evidence="3" id="KW-1185">Reference proteome</keyword>
<dbReference type="Proteomes" id="UP000092612">
    <property type="component" value="Unassembled WGS sequence"/>
</dbReference>
<keyword evidence="1" id="KW-0812">Transmembrane</keyword>
<gene>
    <name evidence="2" type="ORF">LPB301_16140</name>
</gene>
<feature type="transmembrane region" description="Helical" evidence="1">
    <location>
        <begin position="66"/>
        <end position="92"/>
    </location>
</feature>
<evidence type="ECO:0008006" key="4">
    <source>
        <dbReference type="Google" id="ProtNLM"/>
    </source>
</evidence>
<dbReference type="OrthoDB" id="1121797at2"/>
<dbReference type="EMBL" id="LSFL01000042">
    <property type="protein sequence ID" value="OBY61589.1"/>
    <property type="molecule type" value="Genomic_DNA"/>
</dbReference>
<dbReference type="AlphaFoldDB" id="A0A1B8TPR6"/>
<dbReference type="Pfam" id="PF17319">
    <property type="entry name" value="DUF5362"/>
    <property type="match status" value="1"/>
</dbReference>
<evidence type="ECO:0000256" key="1">
    <source>
        <dbReference type="SAM" id="Phobius"/>
    </source>
</evidence>
<feature type="transmembrane region" description="Helical" evidence="1">
    <location>
        <begin position="123"/>
        <end position="145"/>
    </location>
</feature>
<evidence type="ECO:0000313" key="3">
    <source>
        <dbReference type="Proteomes" id="UP000092612"/>
    </source>
</evidence>
<evidence type="ECO:0000313" key="2">
    <source>
        <dbReference type="EMBL" id="OBY61589.1"/>
    </source>
</evidence>
<feature type="transmembrane region" description="Helical" evidence="1">
    <location>
        <begin position="27"/>
        <end position="54"/>
    </location>
</feature>
<name>A0A1B8TPR6_9FLAO</name>
<proteinExistence type="predicted"/>
<sequence>MHSPLTQLEQIVLTSDSKNFLREISKWTFFFSIIGFIGIAFLVIGAILLGTIYAPMLDMVGQQQGVASISLGVMITYLVMALLYVMPVLYLFKFSRKMKLALADKNDDILADAFQNLKSHYKFIGVLTIIMISLYVLLIGFSLVAGSLL</sequence>
<dbReference type="RefSeq" id="WP_068364606.1">
    <property type="nucleotide sequence ID" value="NZ_CP019337.1"/>
</dbReference>
<protein>
    <recommendedName>
        <fullName evidence="4">DUF5362 domain-containing protein</fullName>
    </recommendedName>
</protein>
<dbReference type="KEGG" id="prn:BW723_11635"/>
<accession>A0A1B8TPR6</accession>
<organism evidence="2 3">
    <name type="scientific">Polaribacter reichenbachii</name>
    <dbReference type="NCBI Taxonomy" id="996801"/>
    <lineage>
        <taxon>Bacteria</taxon>
        <taxon>Pseudomonadati</taxon>
        <taxon>Bacteroidota</taxon>
        <taxon>Flavobacteriia</taxon>
        <taxon>Flavobacteriales</taxon>
        <taxon>Flavobacteriaceae</taxon>
    </lineage>
</organism>
<reference evidence="3" key="1">
    <citation type="submission" date="2016-02" db="EMBL/GenBank/DDBJ databases">
        <title>Paenibacillus sp. LPB0068, isolated from Crassostrea gigas.</title>
        <authorList>
            <person name="Shin S.-K."/>
            <person name="Yi H."/>
        </authorList>
    </citation>
    <scope>NUCLEOTIDE SEQUENCE [LARGE SCALE GENOMIC DNA]</scope>
    <source>
        <strain evidence="3">KCTC 23969</strain>
    </source>
</reference>
<keyword evidence="1" id="KW-1133">Transmembrane helix</keyword>
<comment type="caution">
    <text evidence="2">The sequence shown here is derived from an EMBL/GenBank/DDBJ whole genome shotgun (WGS) entry which is preliminary data.</text>
</comment>
<keyword evidence="1" id="KW-0472">Membrane</keyword>
<dbReference type="InterPro" id="IPR035287">
    <property type="entry name" value="DUF5362"/>
</dbReference>